<dbReference type="Gene3D" id="3.40.50.1110">
    <property type="entry name" value="SGNH hydrolase"/>
    <property type="match status" value="1"/>
</dbReference>
<dbReference type="RefSeq" id="WP_380760402.1">
    <property type="nucleotide sequence ID" value="NZ_JBHSRF010000070.1"/>
</dbReference>
<evidence type="ECO:0000313" key="4">
    <source>
        <dbReference type="Proteomes" id="UP001596137"/>
    </source>
</evidence>
<feature type="compositionally biased region" description="Low complexity" evidence="1">
    <location>
        <begin position="291"/>
        <end position="301"/>
    </location>
</feature>
<sequence>MVKRIAFVLGAVVVGIPGTAAAVAADPVPAVMVALGDSISSGFNACGWYVSCTSRSWSAGDHPGVNSHYLRLLSLGPAIKGHNLNFAVPGSTSADVAGQAQRAVAAKAGYVTMLIGAQDACMPSESKMTPVATYRARIDKAFAVLAPTGAKVFAASVPDLKRLWRIGKDNVVAKSFWAIGRICPSMLANAGSDAKKDQARRERVRDRVLEYNAQMAAACAAYGPGCRYDGGAVFSYPFTLDHVSKWDFFHPNADGQRALAQATFRSGFPFDRSPVAREQEPLAQPKPEPTPTEQQTPEEQPVTPPPATPEAGLPTQDAIAQQPAIR</sequence>
<name>A0ABW1NRK7_9ACTN</name>
<protein>
    <submittedName>
        <fullName evidence="3">SGNH/GDSL hydrolase family protein</fullName>
    </submittedName>
</protein>
<dbReference type="GO" id="GO:0016787">
    <property type="term" value="F:hydrolase activity"/>
    <property type="evidence" value="ECO:0007669"/>
    <property type="project" value="UniProtKB-KW"/>
</dbReference>
<dbReference type="InterPro" id="IPR036514">
    <property type="entry name" value="SGNH_hydro_sf"/>
</dbReference>
<evidence type="ECO:0000313" key="3">
    <source>
        <dbReference type="EMBL" id="MFC6085841.1"/>
    </source>
</evidence>
<accession>A0ABW1NRK7</accession>
<evidence type="ECO:0000256" key="2">
    <source>
        <dbReference type="SAM" id="SignalP"/>
    </source>
</evidence>
<reference evidence="4" key="1">
    <citation type="journal article" date="2019" name="Int. J. Syst. Evol. Microbiol.">
        <title>The Global Catalogue of Microorganisms (GCM) 10K type strain sequencing project: providing services to taxonomists for standard genome sequencing and annotation.</title>
        <authorList>
            <consortium name="The Broad Institute Genomics Platform"/>
            <consortium name="The Broad Institute Genome Sequencing Center for Infectious Disease"/>
            <person name="Wu L."/>
            <person name="Ma J."/>
        </authorList>
    </citation>
    <scope>NUCLEOTIDE SEQUENCE [LARGE SCALE GENOMIC DNA]</scope>
    <source>
        <strain evidence="4">JCM 30346</strain>
    </source>
</reference>
<feature type="chain" id="PRO_5046635727" evidence="2">
    <location>
        <begin position="25"/>
        <end position="326"/>
    </location>
</feature>
<organism evidence="3 4">
    <name type="scientific">Sphaerisporangium aureirubrum</name>
    <dbReference type="NCBI Taxonomy" id="1544736"/>
    <lineage>
        <taxon>Bacteria</taxon>
        <taxon>Bacillati</taxon>
        <taxon>Actinomycetota</taxon>
        <taxon>Actinomycetes</taxon>
        <taxon>Streptosporangiales</taxon>
        <taxon>Streptosporangiaceae</taxon>
        <taxon>Sphaerisporangium</taxon>
    </lineage>
</organism>
<comment type="caution">
    <text evidence="3">The sequence shown here is derived from an EMBL/GenBank/DDBJ whole genome shotgun (WGS) entry which is preliminary data.</text>
</comment>
<dbReference type="Pfam" id="PF00657">
    <property type="entry name" value="Lipase_GDSL"/>
    <property type="match status" value="1"/>
</dbReference>
<dbReference type="InterPro" id="IPR001087">
    <property type="entry name" value="GDSL"/>
</dbReference>
<dbReference type="SUPFAM" id="SSF52266">
    <property type="entry name" value="SGNH hydrolase"/>
    <property type="match status" value="1"/>
</dbReference>
<dbReference type="EMBL" id="JBHSRF010000070">
    <property type="protein sequence ID" value="MFC6085841.1"/>
    <property type="molecule type" value="Genomic_DNA"/>
</dbReference>
<keyword evidence="2" id="KW-0732">Signal</keyword>
<keyword evidence="4" id="KW-1185">Reference proteome</keyword>
<feature type="region of interest" description="Disordered" evidence="1">
    <location>
        <begin position="269"/>
        <end position="326"/>
    </location>
</feature>
<gene>
    <name evidence="3" type="ORF">ACFP1K_32070</name>
</gene>
<proteinExistence type="predicted"/>
<keyword evidence="3" id="KW-0378">Hydrolase</keyword>
<dbReference type="Proteomes" id="UP001596137">
    <property type="component" value="Unassembled WGS sequence"/>
</dbReference>
<evidence type="ECO:0000256" key="1">
    <source>
        <dbReference type="SAM" id="MobiDB-lite"/>
    </source>
</evidence>
<feature type="signal peptide" evidence="2">
    <location>
        <begin position="1"/>
        <end position="24"/>
    </location>
</feature>